<comment type="caution">
    <text evidence="1">The sequence shown here is derived from an EMBL/GenBank/DDBJ whole genome shotgun (WGS) entry which is preliminary data.</text>
</comment>
<evidence type="ECO:0000313" key="1">
    <source>
        <dbReference type="EMBL" id="MFD1248393.1"/>
    </source>
</evidence>
<protein>
    <submittedName>
        <fullName evidence="1">Uncharacterized protein</fullName>
    </submittedName>
</protein>
<reference evidence="2" key="1">
    <citation type="journal article" date="2019" name="Int. J. Syst. Evol. Microbiol.">
        <title>The Global Catalogue of Microorganisms (GCM) 10K type strain sequencing project: providing services to taxonomists for standard genome sequencing and annotation.</title>
        <authorList>
            <consortium name="The Broad Institute Genomics Platform"/>
            <consortium name="The Broad Institute Genome Sequencing Center for Infectious Disease"/>
            <person name="Wu L."/>
            <person name="Ma J."/>
        </authorList>
    </citation>
    <scope>NUCLEOTIDE SEQUENCE [LARGE SCALE GENOMIC DNA]</scope>
    <source>
        <strain evidence="2">CCUG 52478</strain>
    </source>
</reference>
<accession>A0ABW3W1P7</accession>
<dbReference type="RefSeq" id="WP_367917907.1">
    <property type="nucleotide sequence ID" value="NZ_BAABAC010000006.1"/>
</dbReference>
<organism evidence="1 2">
    <name type="scientific">Nocardioides ginsengisoli</name>
    <dbReference type="NCBI Taxonomy" id="363868"/>
    <lineage>
        <taxon>Bacteria</taxon>
        <taxon>Bacillati</taxon>
        <taxon>Actinomycetota</taxon>
        <taxon>Actinomycetes</taxon>
        <taxon>Propionibacteriales</taxon>
        <taxon>Nocardioidaceae</taxon>
        <taxon>Nocardioides</taxon>
    </lineage>
</organism>
<sequence>MTDETPVWVADPRIGWRILLTATLPVPSSPDDLAAPLRQLCEAQGWPYAAPVAAAARDLLGDSGPPLLVGVDGADVVLSAHHSAVDGLGLLALLDRLGLGPVTSSARGVGERTSTGGLARTVAQRLGEVAFRPPSGVTPPVRPVADHGDVLVSAEIPGSHRTADLVHAAAQAVVQHEEARGRTARHVAIAIGAARDQQPEAPVRDRSVLLRLRDVERLDRAGVAAALKAAPVQTPPVAARRRPWTPVLDRLTTAGLRVLGPRLGSTMLVSHLGDVTAPAVERLAFHPVTAGGTGLSLGAVGHDSHDGRTVLTLRARASSWNDDGLEQLLEAVISLLVETGRMRP</sequence>
<evidence type="ECO:0000313" key="2">
    <source>
        <dbReference type="Proteomes" id="UP001597229"/>
    </source>
</evidence>
<proteinExistence type="predicted"/>
<dbReference type="Proteomes" id="UP001597229">
    <property type="component" value="Unassembled WGS sequence"/>
</dbReference>
<keyword evidence="2" id="KW-1185">Reference proteome</keyword>
<dbReference type="EMBL" id="JBHTLX010000016">
    <property type="protein sequence ID" value="MFD1248393.1"/>
    <property type="molecule type" value="Genomic_DNA"/>
</dbReference>
<name>A0ABW3W1P7_9ACTN</name>
<gene>
    <name evidence="1" type="ORF">ACFQ3F_11410</name>
</gene>